<keyword evidence="7 8" id="KW-0411">Iron-sulfur</keyword>
<dbReference type="RefSeq" id="WP_020376086.1">
    <property type="nucleotide sequence ID" value="NZ_FWWY01000001.1"/>
</dbReference>
<comment type="similarity">
    <text evidence="1">In the N-terminal section; belongs to the MIP18 family.</text>
</comment>
<dbReference type="InterPro" id="IPR044304">
    <property type="entry name" value="NUBPL-like"/>
</dbReference>
<dbReference type="InterPro" id="IPR033756">
    <property type="entry name" value="YlxH/NBP35"/>
</dbReference>
<evidence type="ECO:0000256" key="2">
    <source>
        <dbReference type="ARBA" id="ARBA00008205"/>
    </source>
</evidence>
<keyword evidence="6 8" id="KW-0408">Iron</keyword>
<keyword evidence="8" id="KW-0378">Hydrolase</keyword>
<dbReference type="PROSITE" id="PS01215">
    <property type="entry name" value="MRP"/>
    <property type="match status" value="1"/>
</dbReference>
<comment type="subunit">
    <text evidence="8">Homodimer.</text>
</comment>
<dbReference type="HAMAP" id="MF_02040">
    <property type="entry name" value="Mrp_NBP35"/>
    <property type="match status" value="1"/>
</dbReference>
<proteinExistence type="inferred from homology"/>
<dbReference type="InterPro" id="IPR002744">
    <property type="entry name" value="MIP18-like"/>
</dbReference>
<name>A0A1W1WFR2_SULTA</name>
<feature type="compositionally biased region" description="Low complexity" evidence="9">
    <location>
        <begin position="110"/>
        <end position="121"/>
    </location>
</feature>
<keyword evidence="4 8" id="KW-0547">Nucleotide-binding</keyword>
<evidence type="ECO:0000256" key="6">
    <source>
        <dbReference type="ARBA" id="ARBA00023004"/>
    </source>
</evidence>
<dbReference type="FunFam" id="3.40.50.300:FF:001119">
    <property type="entry name" value="Iron-sulfur cluster carrier protein"/>
    <property type="match status" value="1"/>
</dbReference>
<dbReference type="InterPro" id="IPR034904">
    <property type="entry name" value="FSCA_dom_sf"/>
</dbReference>
<evidence type="ECO:0000256" key="5">
    <source>
        <dbReference type="ARBA" id="ARBA00022840"/>
    </source>
</evidence>
<dbReference type="OrthoDB" id="9809679at2"/>
<evidence type="ECO:0000256" key="8">
    <source>
        <dbReference type="HAMAP-Rule" id="MF_02040"/>
    </source>
</evidence>
<dbReference type="AlphaFoldDB" id="A0A1W1WFR2"/>
<evidence type="ECO:0000256" key="7">
    <source>
        <dbReference type="ARBA" id="ARBA00023014"/>
    </source>
</evidence>
<dbReference type="SUPFAM" id="SSF52540">
    <property type="entry name" value="P-loop containing nucleoside triphosphate hydrolases"/>
    <property type="match status" value="1"/>
</dbReference>
<feature type="compositionally biased region" description="Polar residues" evidence="9">
    <location>
        <begin position="96"/>
        <end position="109"/>
    </location>
</feature>
<organism evidence="11 12">
    <name type="scientific">Sulfobacillus thermosulfidooxidans (strain DSM 9293 / VKM B-1269 / AT-1)</name>
    <dbReference type="NCBI Taxonomy" id="929705"/>
    <lineage>
        <taxon>Bacteria</taxon>
        <taxon>Bacillati</taxon>
        <taxon>Bacillota</taxon>
        <taxon>Clostridia</taxon>
        <taxon>Eubacteriales</taxon>
        <taxon>Clostridiales Family XVII. Incertae Sedis</taxon>
        <taxon>Sulfobacillus</taxon>
    </lineage>
</organism>
<dbReference type="Proteomes" id="UP000192660">
    <property type="component" value="Unassembled WGS sequence"/>
</dbReference>
<keyword evidence="5 8" id="KW-0067">ATP-binding</keyword>
<sequence length="396" mass="42781">MLDQARVMRALENVYDPELHQSIVALNMVRNVAIEPSGRVALDIALTVEGCPLHQKITDDVNHVLRQDPEITDVAVNLSVMNEQERKKAFQKAFESAQQNRAQGATSAKPNVTPPTTSSNTRQAPVIGPLPGQGPAEGMMSDANKTVVIGIASGKGGVGKSTITANLAVALNKLGARVGIIDMDIYGFSQGRMFGAKDKARVNEQEKIIPWQVHGVYLVSMGMFVEEGQAIVWRGPMLGKMMQQFFTDVAWPELDYLLIDLPPGTGDVALDIAQKVRKAKLVLVTTPQEVATYVAHRAGDVAKRAHQEIIGVIENMSYVLCPHGDRMNIFGSGGGKALADLFRVPLLGQIPLESTVREGGDEGEPVVVSDPESLSSHVFLDIAARIKHRIEEEAAG</sequence>
<feature type="domain" description="MIP18 family-like" evidence="10">
    <location>
        <begin position="5"/>
        <end position="77"/>
    </location>
</feature>
<evidence type="ECO:0000256" key="9">
    <source>
        <dbReference type="SAM" id="MobiDB-lite"/>
    </source>
</evidence>
<dbReference type="InterPro" id="IPR027417">
    <property type="entry name" value="P-loop_NTPase"/>
</dbReference>
<dbReference type="InterPro" id="IPR000808">
    <property type="entry name" value="Mrp-like_CS"/>
</dbReference>
<comment type="function">
    <text evidence="8">Binds and transfers iron-sulfur (Fe-S) clusters to target apoproteins. Can hydrolyze ATP.</text>
</comment>
<evidence type="ECO:0000259" key="10">
    <source>
        <dbReference type="Pfam" id="PF01883"/>
    </source>
</evidence>
<dbReference type="STRING" id="28034.BFX07_14920"/>
<protein>
    <recommendedName>
        <fullName evidence="8">Iron-sulfur cluster carrier protein</fullName>
    </recommendedName>
</protein>
<dbReference type="Gene3D" id="3.40.50.300">
    <property type="entry name" value="P-loop containing nucleotide triphosphate hydrolases"/>
    <property type="match status" value="1"/>
</dbReference>
<feature type="binding site" evidence="8">
    <location>
        <begin position="154"/>
        <end position="161"/>
    </location>
    <ligand>
        <name>ATP</name>
        <dbReference type="ChEBI" id="CHEBI:30616"/>
    </ligand>
</feature>
<comment type="similarity">
    <text evidence="8">Belongs to the Mrp/NBP35 ATP-binding proteins family.</text>
</comment>
<evidence type="ECO:0000313" key="12">
    <source>
        <dbReference type="Proteomes" id="UP000192660"/>
    </source>
</evidence>
<dbReference type="GO" id="GO:0051539">
    <property type="term" value="F:4 iron, 4 sulfur cluster binding"/>
    <property type="evidence" value="ECO:0007669"/>
    <property type="project" value="TreeGrafter"/>
</dbReference>
<dbReference type="GO" id="GO:0140663">
    <property type="term" value="F:ATP-dependent FeS chaperone activity"/>
    <property type="evidence" value="ECO:0007669"/>
    <property type="project" value="InterPro"/>
</dbReference>
<gene>
    <name evidence="11" type="ORF">SAMN00768000_2027</name>
</gene>
<evidence type="ECO:0000313" key="11">
    <source>
        <dbReference type="EMBL" id="SMC05106.1"/>
    </source>
</evidence>
<dbReference type="InterPro" id="IPR019591">
    <property type="entry name" value="Mrp/NBP35_ATP-bd"/>
</dbReference>
<evidence type="ECO:0000256" key="1">
    <source>
        <dbReference type="ARBA" id="ARBA00007352"/>
    </source>
</evidence>
<dbReference type="EMBL" id="FWWY01000001">
    <property type="protein sequence ID" value="SMC05106.1"/>
    <property type="molecule type" value="Genomic_DNA"/>
</dbReference>
<evidence type="ECO:0000256" key="3">
    <source>
        <dbReference type="ARBA" id="ARBA00022723"/>
    </source>
</evidence>
<dbReference type="Gene3D" id="3.30.300.130">
    <property type="entry name" value="Fe-S cluster assembly (FSCA)"/>
    <property type="match status" value="1"/>
</dbReference>
<dbReference type="PANTHER" id="PTHR42961">
    <property type="entry name" value="IRON-SULFUR PROTEIN NUBPL"/>
    <property type="match status" value="1"/>
</dbReference>
<dbReference type="CDD" id="cd02037">
    <property type="entry name" value="Mrp_NBP35"/>
    <property type="match status" value="1"/>
</dbReference>
<reference evidence="12" key="1">
    <citation type="submission" date="2017-04" db="EMBL/GenBank/DDBJ databases">
        <authorList>
            <person name="Varghese N."/>
            <person name="Submissions S."/>
        </authorList>
    </citation>
    <scope>NUCLEOTIDE SEQUENCE [LARGE SCALE GENOMIC DNA]</scope>
    <source>
        <strain evidence="12">DSM 9293</strain>
    </source>
</reference>
<comment type="similarity">
    <text evidence="2">In the C-terminal section; belongs to the Mrp/NBP35 ATP-binding proteins family.</text>
</comment>
<dbReference type="SUPFAM" id="SSF117916">
    <property type="entry name" value="Fe-S cluster assembly (FSCA) domain-like"/>
    <property type="match status" value="1"/>
</dbReference>
<keyword evidence="12" id="KW-1185">Reference proteome</keyword>
<keyword evidence="3 8" id="KW-0479">Metal-binding</keyword>
<feature type="region of interest" description="Disordered" evidence="9">
    <location>
        <begin position="96"/>
        <end position="128"/>
    </location>
</feature>
<evidence type="ECO:0000256" key="4">
    <source>
        <dbReference type="ARBA" id="ARBA00022741"/>
    </source>
</evidence>
<dbReference type="Pfam" id="PF01883">
    <property type="entry name" value="FeS_assembly_P"/>
    <property type="match status" value="1"/>
</dbReference>
<dbReference type="GO" id="GO:0016887">
    <property type="term" value="F:ATP hydrolysis activity"/>
    <property type="evidence" value="ECO:0007669"/>
    <property type="project" value="UniProtKB-UniRule"/>
</dbReference>
<dbReference type="PANTHER" id="PTHR42961:SF2">
    <property type="entry name" value="IRON-SULFUR PROTEIN NUBPL"/>
    <property type="match status" value="1"/>
</dbReference>
<dbReference type="GO" id="GO:0016226">
    <property type="term" value="P:iron-sulfur cluster assembly"/>
    <property type="evidence" value="ECO:0007669"/>
    <property type="project" value="InterPro"/>
</dbReference>
<dbReference type="Pfam" id="PF10609">
    <property type="entry name" value="ParA"/>
    <property type="match status" value="1"/>
</dbReference>
<dbReference type="GO" id="GO:0005524">
    <property type="term" value="F:ATP binding"/>
    <property type="evidence" value="ECO:0007669"/>
    <property type="project" value="UniProtKB-UniRule"/>
</dbReference>
<dbReference type="GO" id="GO:0046872">
    <property type="term" value="F:metal ion binding"/>
    <property type="evidence" value="ECO:0007669"/>
    <property type="project" value="UniProtKB-KW"/>
</dbReference>
<accession>A0A1W1WFR2</accession>